<comment type="subcellular location">
    <subcellularLocation>
        <location evidence="1">Cytoplasm</location>
    </subcellularLocation>
</comment>
<feature type="compositionally biased region" description="Low complexity" evidence="12">
    <location>
        <begin position="85"/>
        <end position="99"/>
    </location>
</feature>
<dbReference type="PRINTS" id="PR00043">
    <property type="entry name" value="LEUZIPPRJUN"/>
</dbReference>
<evidence type="ECO:0000256" key="1">
    <source>
        <dbReference type="ARBA" id="ARBA00004496"/>
    </source>
</evidence>
<dbReference type="SMART" id="SM00338">
    <property type="entry name" value="BRLZ"/>
    <property type="match status" value="1"/>
</dbReference>
<keyword evidence="7" id="KW-0238">DNA-binding</keyword>
<evidence type="ECO:0000256" key="7">
    <source>
        <dbReference type="ARBA" id="ARBA00023125"/>
    </source>
</evidence>
<feature type="compositionally biased region" description="Basic residues" evidence="12">
    <location>
        <begin position="128"/>
        <end position="137"/>
    </location>
</feature>
<dbReference type="InterPro" id="IPR004827">
    <property type="entry name" value="bZIP"/>
</dbReference>
<feature type="compositionally biased region" description="Basic and acidic residues" evidence="12">
    <location>
        <begin position="166"/>
        <end position="198"/>
    </location>
</feature>
<keyword evidence="15" id="KW-1185">Reference proteome</keyword>
<keyword evidence="4" id="KW-0678">Repressor</keyword>
<sequence>MRLLGDNILLPATQLGGQLGDDSSYDLGLTAEEQRSLLVSMDMAGRTKRSSRYIDGTMAVLDAEQFSVCGRRVIDLEISNASCVTASGNSTSRSSLSSTYDGLPESMALDEGPSEATSLKPKSSLAKNRGRPRKTRPGTKATNSGCPTSTKSHGKASGSTDLKALQARERNRIAADKCRSRRRQEEDRLKSKHNDLERQHRKLSGTLSDLMAEIYVLKNMLVEHGSCDCRLIQDYLKESASEWVAKKLVLATSPAGTAPFEV</sequence>
<keyword evidence="3" id="KW-0963">Cytoplasm</keyword>
<feature type="region of interest" description="Disordered" evidence="12">
    <location>
        <begin position="85"/>
        <end position="199"/>
    </location>
</feature>
<evidence type="ECO:0000256" key="4">
    <source>
        <dbReference type="ARBA" id="ARBA00022491"/>
    </source>
</evidence>
<keyword evidence="9" id="KW-0804">Transcription</keyword>
<evidence type="ECO:0000256" key="2">
    <source>
        <dbReference type="ARBA" id="ARBA00019754"/>
    </source>
</evidence>
<dbReference type="EMBL" id="JAWRVI010000099">
    <property type="protein sequence ID" value="KAK4077308.1"/>
    <property type="molecule type" value="Genomic_DNA"/>
</dbReference>
<dbReference type="InterPro" id="IPR046347">
    <property type="entry name" value="bZIP_sf"/>
</dbReference>
<evidence type="ECO:0000256" key="3">
    <source>
        <dbReference type="ARBA" id="ARBA00022490"/>
    </source>
</evidence>
<keyword evidence="5" id="KW-0221">Differentiation</keyword>
<protein>
    <recommendedName>
        <fullName evidence="2">Basic leucine zipper transcriptional factor ATF-like</fullName>
    </recommendedName>
    <alternativeName>
        <fullName evidence="11">B-cell-activating transcription factor</fullName>
    </alternativeName>
</protein>
<evidence type="ECO:0000313" key="15">
    <source>
        <dbReference type="Proteomes" id="UP001287286"/>
    </source>
</evidence>
<proteinExistence type="predicted"/>
<keyword evidence="8" id="KW-0010">Activator</keyword>
<evidence type="ECO:0000256" key="6">
    <source>
        <dbReference type="ARBA" id="ARBA00023015"/>
    </source>
</evidence>
<reference evidence="14 15" key="1">
    <citation type="journal article" date="2024" name="Microbiol. Resour. Announc.">
        <title>Genome annotations for the ascomycete fungi Trichoderma harzianum, Trichoderma aggressivum, and Purpureocillium lilacinum.</title>
        <authorList>
            <person name="Beijen E.P.W."/>
            <person name="Ohm R.A."/>
        </authorList>
    </citation>
    <scope>NUCLEOTIDE SEQUENCE [LARGE SCALE GENOMIC DNA]</scope>
    <source>
        <strain evidence="14 15">CBS 150709</strain>
    </source>
</reference>
<dbReference type="Gene3D" id="1.20.5.170">
    <property type="match status" value="1"/>
</dbReference>
<dbReference type="PANTHER" id="PTHR23351:SF14">
    <property type="entry name" value="BASIC LEUCINE ZIPPER TRANSCRIPTIONAL FACTOR ATF-LIKE"/>
    <property type="match status" value="1"/>
</dbReference>
<gene>
    <name evidence="14" type="ORF">Purlil1_12344</name>
</gene>
<dbReference type="PROSITE" id="PS50217">
    <property type="entry name" value="BZIP"/>
    <property type="match status" value="1"/>
</dbReference>
<organism evidence="14 15">
    <name type="scientific">Purpureocillium lilacinum</name>
    <name type="common">Paecilomyces lilacinus</name>
    <dbReference type="NCBI Taxonomy" id="33203"/>
    <lineage>
        <taxon>Eukaryota</taxon>
        <taxon>Fungi</taxon>
        <taxon>Dikarya</taxon>
        <taxon>Ascomycota</taxon>
        <taxon>Pezizomycotina</taxon>
        <taxon>Sordariomycetes</taxon>
        <taxon>Hypocreomycetidae</taxon>
        <taxon>Hypocreales</taxon>
        <taxon>Ophiocordycipitaceae</taxon>
        <taxon>Purpureocillium</taxon>
    </lineage>
</organism>
<feature type="compositionally biased region" description="Polar residues" evidence="12">
    <location>
        <begin position="140"/>
        <end position="151"/>
    </location>
</feature>
<evidence type="ECO:0000256" key="9">
    <source>
        <dbReference type="ARBA" id="ARBA00023163"/>
    </source>
</evidence>
<evidence type="ECO:0000256" key="8">
    <source>
        <dbReference type="ARBA" id="ARBA00023159"/>
    </source>
</evidence>
<dbReference type="Proteomes" id="UP001287286">
    <property type="component" value="Unassembled WGS sequence"/>
</dbReference>
<evidence type="ECO:0000256" key="12">
    <source>
        <dbReference type="SAM" id="MobiDB-lite"/>
    </source>
</evidence>
<dbReference type="PANTHER" id="PTHR23351">
    <property type="entry name" value="FOS TRANSCRIPTION FACTOR-RELATED"/>
    <property type="match status" value="1"/>
</dbReference>
<evidence type="ECO:0000256" key="5">
    <source>
        <dbReference type="ARBA" id="ARBA00022782"/>
    </source>
</evidence>
<evidence type="ECO:0000259" key="13">
    <source>
        <dbReference type="PROSITE" id="PS50217"/>
    </source>
</evidence>
<feature type="domain" description="BZIP" evidence="13">
    <location>
        <begin position="161"/>
        <end position="224"/>
    </location>
</feature>
<name>A0ABR0BHN8_PURLI</name>
<dbReference type="SUPFAM" id="SSF57959">
    <property type="entry name" value="Leucine zipper domain"/>
    <property type="match status" value="1"/>
</dbReference>
<keyword evidence="10" id="KW-0539">Nucleus</keyword>
<evidence type="ECO:0000256" key="11">
    <source>
        <dbReference type="ARBA" id="ARBA00029907"/>
    </source>
</evidence>
<accession>A0ABR0BHN8</accession>
<keyword evidence="6" id="KW-0805">Transcription regulation</keyword>
<evidence type="ECO:0000256" key="10">
    <source>
        <dbReference type="ARBA" id="ARBA00023242"/>
    </source>
</evidence>
<dbReference type="InterPro" id="IPR000837">
    <property type="entry name" value="AP-1"/>
</dbReference>
<dbReference type="CDD" id="cd14687">
    <property type="entry name" value="bZIP_ATF2"/>
    <property type="match status" value="1"/>
</dbReference>
<dbReference type="InterPro" id="IPR002112">
    <property type="entry name" value="Leuzip_Jun"/>
</dbReference>
<evidence type="ECO:0000313" key="14">
    <source>
        <dbReference type="EMBL" id="KAK4077308.1"/>
    </source>
</evidence>
<comment type="caution">
    <text evidence="14">The sequence shown here is derived from an EMBL/GenBank/DDBJ whole genome shotgun (WGS) entry which is preliminary data.</text>
</comment>
<dbReference type="Pfam" id="PF00170">
    <property type="entry name" value="bZIP_1"/>
    <property type="match status" value="1"/>
</dbReference>